<dbReference type="Proteomes" id="UP001314229">
    <property type="component" value="Unassembled WGS sequence"/>
</dbReference>
<reference evidence="1 2" key="1">
    <citation type="submission" date="2024-01" db="EMBL/GenBank/DDBJ databases">
        <authorList>
            <person name="Alioto T."/>
            <person name="Alioto T."/>
            <person name="Gomez Garrido J."/>
        </authorList>
    </citation>
    <scope>NUCLEOTIDE SEQUENCE [LARGE SCALE GENOMIC DNA]</scope>
</reference>
<proteinExistence type="predicted"/>
<name>A0AAV1Q2D7_SCOSC</name>
<protein>
    <submittedName>
        <fullName evidence="1">Uncharacterized protein</fullName>
    </submittedName>
</protein>
<evidence type="ECO:0000313" key="2">
    <source>
        <dbReference type="Proteomes" id="UP001314229"/>
    </source>
</evidence>
<sequence>MGREASCADQLCRIVQFVFNMSLKRLRELRLWKTSCMVPVPKTPHSLTSHPSIDPPQFADQCGIKVDDAAIFLLHRALSHL</sequence>
<organism evidence="1 2">
    <name type="scientific">Scomber scombrus</name>
    <name type="common">Atlantic mackerel</name>
    <name type="synonym">Scomber vernalis</name>
    <dbReference type="NCBI Taxonomy" id="13677"/>
    <lineage>
        <taxon>Eukaryota</taxon>
        <taxon>Metazoa</taxon>
        <taxon>Chordata</taxon>
        <taxon>Craniata</taxon>
        <taxon>Vertebrata</taxon>
        <taxon>Euteleostomi</taxon>
        <taxon>Actinopterygii</taxon>
        <taxon>Neopterygii</taxon>
        <taxon>Teleostei</taxon>
        <taxon>Neoteleostei</taxon>
        <taxon>Acanthomorphata</taxon>
        <taxon>Pelagiaria</taxon>
        <taxon>Scombriformes</taxon>
        <taxon>Scombridae</taxon>
        <taxon>Scomber</taxon>
    </lineage>
</organism>
<dbReference type="AlphaFoldDB" id="A0AAV1Q2D7"/>
<accession>A0AAV1Q2D7</accession>
<dbReference type="EMBL" id="CAWUFR010000502">
    <property type="protein sequence ID" value="CAK6978627.1"/>
    <property type="molecule type" value="Genomic_DNA"/>
</dbReference>
<gene>
    <name evidence="1" type="ORF">FSCOSCO3_A034090</name>
</gene>
<keyword evidence="2" id="KW-1185">Reference proteome</keyword>
<evidence type="ECO:0000313" key="1">
    <source>
        <dbReference type="EMBL" id="CAK6978627.1"/>
    </source>
</evidence>
<comment type="caution">
    <text evidence="1">The sequence shown here is derived from an EMBL/GenBank/DDBJ whole genome shotgun (WGS) entry which is preliminary data.</text>
</comment>